<dbReference type="AlphaFoldDB" id="A0A6L9JSG6"/>
<sequence>MRVNYANLYLNQARANISVVLDIAVNGEPVEITRRDGSVAVVISKAEFEVYQNAKLDAEFDAMMQRHGHTVAALTDR</sequence>
<dbReference type="NCBIfam" id="TIGR01552">
    <property type="entry name" value="phd_fam"/>
    <property type="match status" value="1"/>
</dbReference>
<accession>A0A6L9JSG6</accession>
<name>A0A6L9JSG6_PHOLM</name>
<comment type="caution">
    <text evidence="3">The sequence shown here is derived from an EMBL/GenBank/DDBJ whole genome shotgun (WGS) entry which is preliminary data.</text>
</comment>
<dbReference type="Pfam" id="PF02604">
    <property type="entry name" value="PhdYeFM_antitox"/>
    <property type="match status" value="1"/>
</dbReference>
<gene>
    <name evidence="3" type="ORF">GPY51_20310</name>
</gene>
<comment type="similarity">
    <text evidence="1 2">Belongs to the phD/YefM antitoxin family.</text>
</comment>
<dbReference type="InterPro" id="IPR006442">
    <property type="entry name" value="Antitoxin_Phd/YefM"/>
</dbReference>
<dbReference type="Gene3D" id="3.40.1620.10">
    <property type="entry name" value="YefM-like domain"/>
    <property type="match status" value="1"/>
</dbReference>
<dbReference type="Proteomes" id="UP000479300">
    <property type="component" value="Unassembled WGS sequence"/>
</dbReference>
<dbReference type="SUPFAM" id="SSF143120">
    <property type="entry name" value="YefM-like"/>
    <property type="match status" value="1"/>
</dbReference>
<evidence type="ECO:0000256" key="2">
    <source>
        <dbReference type="RuleBase" id="RU362080"/>
    </source>
</evidence>
<organism evidence="3 4">
    <name type="scientific">Photorhabdus laumondii subsp. laumondii</name>
    <name type="common">Photorhabdus luminescens subsp. laumondii</name>
    <dbReference type="NCBI Taxonomy" id="141679"/>
    <lineage>
        <taxon>Bacteria</taxon>
        <taxon>Pseudomonadati</taxon>
        <taxon>Pseudomonadota</taxon>
        <taxon>Gammaproteobacteria</taxon>
        <taxon>Enterobacterales</taxon>
        <taxon>Morganellaceae</taxon>
        <taxon>Photorhabdus</taxon>
    </lineage>
</organism>
<proteinExistence type="inferred from homology"/>
<comment type="function">
    <text evidence="2">Antitoxin component of a type II toxin-antitoxin (TA) system.</text>
</comment>
<evidence type="ECO:0000313" key="3">
    <source>
        <dbReference type="EMBL" id="NDL41034.1"/>
    </source>
</evidence>
<dbReference type="InterPro" id="IPR036165">
    <property type="entry name" value="YefM-like_sf"/>
</dbReference>
<protein>
    <recommendedName>
        <fullName evidence="2">Antitoxin</fullName>
    </recommendedName>
</protein>
<dbReference type="EMBL" id="WSFA01000065">
    <property type="protein sequence ID" value="NDL41034.1"/>
    <property type="molecule type" value="Genomic_DNA"/>
</dbReference>
<evidence type="ECO:0000313" key="4">
    <source>
        <dbReference type="Proteomes" id="UP000479300"/>
    </source>
</evidence>
<dbReference type="KEGG" id="plum:A4R40_11295"/>
<evidence type="ECO:0000256" key="1">
    <source>
        <dbReference type="ARBA" id="ARBA00009981"/>
    </source>
</evidence>
<reference evidence="3 4" key="1">
    <citation type="submission" date="2019-12" db="EMBL/GenBank/DDBJ databases">
        <title>Engineering Photorhabdus to improve their lethality against agricultural pests.</title>
        <authorList>
            <person name="Machado R.A.R."/>
        </authorList>
    </citation>
    <scope>NUCLEOTIDE SEQUENCE [LARGE SCALE GENOMIC DNA]</scope>
    <source>
        <strain evidence="3 4">EN01</strain>
    </source>
</reference>